<dbReference type="Proteomes" id="UP000813215">
    <property type="component" value="Unassembled WGS sequence"/>
</dbReference>
<dbReference type="InterPro" id="IPR047650">
    <property type="entry name" value="Transpos_IS110"/>
</dbReference>
<dbReference type="PANTHER" id="PTHR33055:SF17">
    <property type="entry name" value="THIRD ORF IN TRANSPOSON ISC1491"/>
    <property type="match status" value="1"/>
</dbReference>
<protein>
    <submittedName>
        <fullName evidence="2">Transposase</fullName>
    </submittedName>
</protein>
<reference evidence="2" key="1">
    <citation type="submission" date="2021-05" db="EMBL/GenBank/DDBJ databases">
        <authorList>
            <person name="Pietrasiak N."/>
            <person name="Ward R."/>
            <person name="Stajich J.E."/>
            <person name="Kurbessoian T."/>
        </authorList>
    </citation>
    <scope>NUCLEOTIDE SEQUENCE</scope>
    <source>
        <strain evidence="2">HA4357-MV3</strain>
    </source>
</reference>
<accession>A0A9E3LU05</accession>
<comment type="caution">
    <text evidence="2">The sequence shown here is derived from an EMBL/GenBank/DDBJ whole genome shotgun (WGS) entry which is preliminary data.</text>
</comment>
<dbReference type="Pfam" id="PF01548">
    <property type="entry name" value="DEDD_Tnp_IS110"/>
    <property type="match status" value="1"/>
</dbReference>
<dbReference type="GO" id="GO:0003677">
    <property type="term" value="F:DNA binding"/>
    <property type="evidence" value="ECO:0007669"/>
    <property type="project" value="InterPro"/>
</dbReference>
<feature type="domain" description="Transposase IS110-like N-terminal" evidence="1">
    <location>
        <begin position="9"/>
        <end position="169"/>
    </location>
</feature>
<dbReference type="PANTHER" id="PTHR33055">
    <property type="entry name" value="TRANSPOSASE FOR INSERTION SEQUENCE ELEMENT IS1111A"/>
    <property type="match status" value="1"/>
</dbReference>
<dbReference type="EMBL" id="JAHHHW010000092">
    <property type="protein sequence ID" value="MBW4432794.1"/>
    <property type="molecule type" value="Genomic_DNA"/>
</dbReference>
<dbReference type="InterPro" id="IPR002525">
    <property type="entry name" value="Transp_IS110-like_N"/>
</dbReference>
<gene>
    <name evidence="2" type="ORF">KME28_13960</name>
</gene>
<evidence type="ECO:0000313" key="3">
    <source>
        <dbReference type="Proteomes" id="UP000813215"/>
    </source>
</evidence>
<evidence type="ECO:0000259" key="1">
    <source>
        <dbReference type="Pfam" id="PF01548"/>
    </source>
</evidence>
<sequence length="401" mass="45748">MEQNNLRVLGLDVSKSSVSACLLTSKPDDPRQFYYECPFYRFSANAKGIKALLALKPDIAVMEPTGVNYAKLWGTHLARAGVEVRLVGHKELKNYRAYQLALPDKDDDADALALACYCFDYLGEPRRFVQIRDQVVTRIRELILRLAHLNRVQSPIINRIRQDLTWQFPEVASTQSQRSKSGQVPLLWGWLSGERTSVRYDNLYSQSVGLGITETVRYHAKRLCDLQREEQAIEDELNQLLTDSRFQPYRQVFQKFGFGSRLSAVLLSQIYPIENYLDADGQPEVKICKGRVSKKPTKRHLSERRFQKALGYAPSLNSSGDSHRIKIVGGSDLCRIALWQWVFTRIEPKRNRLKNEIGELLGGQLDSEKAAGRPVKLVRSRIAAKAAKLLFRELIKTLIIN</sequence>
<reference evidence="2" key="2">
    <citation type="journal article" date="2022" name="Microbiol. Resour. Announc.">
        <title>Metagenome Sequencing to Explore Phylogenomics of Terrestrial Cyanobacteria.</title>
        <authorList>
            <person name="Ward R.D."/>
            <person name="Stajich J.E."/>
            <person name="Johansen J.R."/>
            <person name="Huntemann M."/>
            <person name="Clum A."/>
            <person name="Foster B."/>
            <person name="Foster B."/>
            <person name="Roux S."/>
            <person name="Palaniappan K."/>
            <person name="Varghese N."/>
            <person name="Mukherjee S."/>
            <person name="Reddy T.B.K."/>
            <person name="Daum C."/>
            <person name="Copeland A."/>
            <person name="Chen I.A."/>
            <person name="Ivanova N.N."/>
            <person name="Kyrpides N.C."/>
            <person name="Shapiro N."/>
            <person name="Eloe-Fadrosh E.A."/>
            <person name="Pietrasiak N."/>
        </authorList>
    </citation>
    <scope>NUCLEOTIDE SEQUENCE</scope>
    <source>
        <strain evidence="2">HA4357-MV3</strain>
    </source>
</reference>
<evidence type="ECO:0000313" key="2">
    <source>
        <dbReference type="EMBL" id="MBW4432794.1"/>
    </source>
</evidence>
<dbReference type="AlphaFoldDB" id="A0A9E3LU05"/>
<dbReference type="GO" id="GO:0006313">
    <property type="term" value="P:DNA transposition"/>
    <property type="evidence" value="ECO:0007669"/>
    <property type="project" value="InterPro"/>
</dbReference>
<organism evidence="2 3">
    <name type="scientific">Pelatocladus maniniholoensis HA4357-MV3</name>
    <dbReference type="NCBI Taxonomy" id="1117104"/>
    <lineage>
        <taxon>Bacteria</taxon>
        <taxon>Bacillati</taxon>
        <taxon>Cyanobacteriota</taxon>
        <taxon>Cyanophyceae</taxon>
        <taxon>Nostocales</taxon>
        <taxon>Nostocaceae</taxon>
        <taxon>Pelatocladus</taxon>
    </lineage>
</organism>
<dbReference type="GO" id="GO:0004803">
    <property type="term" value="F:transposase activity"/>
    <property type="evidence" value="ECO:0007669"/>
    <property type="project" value="InterPro"/>
</dbReference>
<name>A0A9E3LU05_9NOST</name>
<proteinExistence type="predicted"/>